<evidence type="ECO:0000259" key="5">
    <source>
        <dbReference type="Pfam" id="PF00656"/>
    </source>
</evidence>
<evidence type="ECO:0000256" key="1">
    <source>
        <dbReference type="ARBA" id="ARBA00009005"/>
    </source>
</evidence>
<dbReference type="GO" id="GO:0004197">
    <property type="term" value="F:cysteine-type endopeptidase activity"/>
    <property type="evidence" value="ECO:0007669"/>
    <property type="project" value="InterPro"/>
</dbReference>
<proteinExistence type="inferred from homology"/>
<protein>
    <submittedName>
        <fullName evidence="6">Metacaspase-1</fullName>
    </submittedName>
</protein>
<keyword evidence="3" id="KW-0645">Protease</keyword>
<feature type="compositionally biased region" description="Low complexity" evidence="4">
    <location>
        <begin position="210"/>
        <end position="253"/>
    </location>
</feature>
<keyword evidence="3" id="KW-0788">Thiol protease</keyword>
<feature type="region of interest" description="Disordered" evidence="4">
    <location>
        <begin position="210"/>
        <end position="291"/>
    </location>
</feature>
<name>A0A1R1X020_9FUNG</name>
<comment type="caution">
    <text evidence="6">The sequence shown here is derived from an EMBL/GenBank/DDBJ whole genome shotgun (WGS) entry which is preliminary data.</text>
</comment>
<evidence type="ECO:0000256" key="2">
    <source>
        <dbReference type="ARBA" id="ARBA00022703"/>
    </source>
</evidence>
<dbReference type="Pfam" id="PF00656">
    <property type="entry name" value="Peptidase_C14"/>
    <property type="match status" value="1"/>
</dbReference>
<dbReference type="Gene3D" id="3.40.50.12660">
    <property type="match status" value="2"/>
</dbReference>
<dbReference type="InterPro" id="IPR011600">
    <property type="entry name" value="Pept_C14_caspase"/>
</dbReference>
<evidence type="ECO:0000256" key="3">
    <source>
        <dbReference type="ARBA" id="ARBA00022807"/>
    </source>
</evidence>
<dbReference type="Proteomes" id="UP000187283">
    <property type="component" value="Unassembled WGS sequence"/>
</dbReference>
<accession>A0A1R1X020</accession>
<dbReference type="InterPro" id="IPR029030">
    <property type="entry name" value="Caspase-like_dom_sf"/>
</dbReference>
<keyword evidence="7" id="KW-1185">Reference proteome</keyword>
<dbReference type="OrthoDB" id="3223806at2759"/>
<reference evidence="6 7" key="1">
    <citation type="submission" date="2017-01" db="EMBL/GenBank/DDBJ databases">
        <authorList>
            <person name="Mah S.A."/>
            <person name="Swanson W.J."/>
            <person name="Moy G.W."/>
            <person name="Vacquier V.D."/>
        </authorList>
    </citation>
    <scope>NUCLEOTIDE SEQUENCE [LARGE SCALE GENOMIC DNA]</scope>
    <source>
        <strain evidence="6 7">GSMNP</strain>
    </source>
</reference>
<evidence type="ECO:0000256" key="4">
    <source>
        <dbReference type="SAM" id="MobiDB-lite"/>
    </source>
</evidence>
<keyword evidence="3" id="KW-0378">Hydrolase</keyword>
<feature type="compositionally biased region" description="Polar residues" evidence="4">
    <location>
        <begin position="275"/>
        <end position="291"/>
    </location>
</feature>
<dbReference type="GO" id="GO:0006915">
    <property type="term" value="P:apoptotic process"/>
    <property type="evidence" value="ECO:0007669"/>
    <property type="project" value="UniProtKB-KW"/>
</dbReference>
<feature type="region of interest" description="Disordered" evidence="4">
    <location>
        <begin position="57"/>
        <end position="138"/>
    </location>
</feature>
<dbReference type="STRING" id="133412.A0A1R1X020"/>
<organism evidence="6 7">
    <name type="scientific">Smittium culicis</name>
    <dbReference type="NCBI Taxonomy" id="133412"/>
    <lineage>
        <taxon>Eukaryota</taxon>
        <taxon>Fungi</taxon>
        <taxon>Fungi incertae sedis</taxon>
        <taxon>Zoopagomycota</taxon>
        <taxon>Kickxellomycotina</taxon>
        <taxon>Harpellomycetes</taxon>
        <taxon>Harpellales</taxon>
        <taxon>Legeriomycetaceae</taxon>
        <taxon>Smittium</taxon>
    </lineage>
</organism>
<dbReference type="PANTHER" id="PTHR48104:SF30">
    <property type="entry name" value="METACASPASE-1"/>
    <property type="match status" value="1"/>
</dbReference>
<comment type="similarity">
    <text evidence="1">Belongs to the peptidase C14B family.</text>
</comment>
<dbReference type="EMBL" id="LSSN01005919">
    <property type="protein sequence ID" value="OMJ07971.1"/>
    <property type="molecule type" value="Genomic_DNA"/>
</dbReference>
<feature type="compositionally biased region" description="Polar residues" evidence="4">
    <location>
        <begin position="113"/>
        <end position="138"/>
    </location>
</feature>
<feature type="domain" description="Peptidase C14 caspase" evidence="5">
    <location>
        <begin position="394"/>
        <end position="676"/>
    </location>
</feature>
<dbReference type="AlphaFoldDB" id="A0A1R1X020"/>
<feature type="compositionally biased region" description="Polar residues" evidence="4">
    <location>
        <begin position="57"/>
        <end position="79"/>
    </location>
</feature>
<feature type="compositionally biased region" description="Low complexity" evidence="4">
    <location>
        <begin position="262"/>
        <end position="274"/>
    </location>
</feature>
<sequence length="688" mass="78389">MSYQNNEYPYNNNYQCKQYKNPQYLDDSAYSNDPNLIPQNLTMPDVNLYKNTPLEITQNESYPIDSSYTNPRNSYPNDSPKNDFSQDRGLQYQGNDPISNNSNQYSSSQISNPDTQPDNPYNHSYSQPNENYNGYENSFTTNEQTSYQYQYNDNRAYVQDNQYNQQNYSQTQNYNYQYQSNNYSYSAEYNGSLDKSAIVTSINNNQSNYNGYENQGNYNGYQNQGSYNGYQNQGSYNSYQNQGSYNGYQNQSNHNGYQDQSNYNGYENQGNYNGHLSQGSYGNDVPDNQYNTYKDSQNYLSQPDQYGSQYGSYKGSSMGDWGMAPPVNSYVQPVAYNEINYHGMQFPEFQKPAQSPSEYQTDPNFSGNVPYHENVPQYLQNYCSNLQLSNCNGRKRALLIGINYINTKYRLKGCINDVHRMKKFIMEHFEFKEADMVILTDDQKNPNRLPTRENILKAMKWLVHDAQPNDSFFFHFSGHGSRIESTTGDEIDGQDDTICPLDFEENGQIIDDDMNAIMVRPLPAGSRLTAIYDCCHSASALSLPFKYGTNGKLKYDTGLKVAGSSIKDAGLAYLKGDIESALGGLTLSVRSLISGDQLIEKARNEKSSIGDVIMFSGCKDTQTSADAKEDLSFTGAMSWALTSSLYENPHQTYVQLLKDIRARLAEKYTQLPQLSTGRLMDMDTIFIM</sequence>
<feature type="compositionally biased region" description="Low complexity" evidence="4">
    <location>
        <begin position="98"/>
        <end position="112"/>
    </location>
</feature>
<evidence type="ECO:0000313" key="7">
    <source>
        <dbReference type="Proteomes" id="UP000187283"/>
    </source>
</evidence>
<keyword evidence="2" id="KW-0053">Apoptosis</keyword>
<dbReference type="InterPro" id="IPR050452">
    <property type="entry name" value="Metacaspase"/>
</dbReference>
<gene>
    <name evidence="6" type="ORF">AYI70_g11847</name>
</gene>
<dbReference type="PANTHER" id="PTHR48104">
    <property type="entry name" value="METACASPASE-4"/>
    <property type="match status" value="1"/>
</dbReference>
<dbReference type="GO" id="GO:0006508">
    <property type="term" value="P:proteolysis"/>
    <property type="evidence" value="ECO:0007669"/>
    <property type="project" value="InterPro"/>
</dbReference>
<evidence type="ECO:0000313" key="6">
    <source>
        <dbReference type="EMBL" id="OMJ07971.1"/>
    </source>
</evidence>
<dbReference type="SUPFAM" id="SSF52129">
    <property type="entry name" value="Caspase-like"/>
    <property type="match status" value="1"/>
</dbReference>
<dbReference type="GO" id="GO:0005737">
    <property type="term" value="C:cytoplasm"/>
    <property type="evidence" value="ECO:0007669"/>
    <property type="project" value="TreeGrafter"/>
</dbReference>